<evidence type="ECO:0000256" key="3">
    <source>
        <dbReference type="ARBA" id="ARBA00022475"/>
    </source>
</evidence>
<dbReference type="InterPro" id="IPR000515">
    <property type="entry name" value="MetI-like"/>
</dbReference>
<evidence type="ECO:0000256" key="1">
    <source>
        <dbReference type="ARBA" id="ARBA00004651"/>
    </source>
</evidence>
<dbReference type="PANTHER" id="PTHR43744:SF9">
    <property type="entry name" value="POLYGALACTURONAN_RHAMNOGALACTURONAN TRANSPORT SYSTEM PERMEASE PROTEIN YTCP"/>
    <property type="match status" value="1"/>
</dbReference>
<dbReference type="SUPFAM" id="SSF161098">
    <property type="entry name" value="MetI-like"/>
    <property type="match status" value="1"/>
</dbReference>
<dbReference type="CDD" id="cd06261">
    <property type="entry name" value="TM_PBP2"/>
    <property type="match status" value="1"/>
</dbReference>
<feature type="transmembrane region" description="Helical" evidence="7">
    <location>
        <begin position="124"/>
        <end position="147"/>
    </location>
</feature>
<dbReference type="RefSeq" id="WP_103202816.1">
    <property type="nucleotide sequence ID" value="NZ_CVTD020000016.1"/>
</dbReference>
<evidence type="ECO:0000313" key="10">
    <source>
        <dbReference type="Proteomes" id="UP000236497"/>
    </source>
</evidence>
<keyword evidence="4 7" id="KW-0812">Transmembrane</keyword>
<keyword evidence="2 7" id="KW-0813">Transport</keyword>
<name>A0A0H5SIT2_HERHM</name>
<feature type="transmembrane region" description="Helical" evidence="7">
    <location>
        <begin position="87"/>
        <end position="112"/>
    </location>
</feature>
<dbReference type="EMBL" id="CVTD020000016">
    <property type="protein sequence ID" value="CRZ34706.1"/>
    <property type="molecule type" value="Genomic_DNA"/>
</dbReference>
<keyword evidence="3" id="KW-1003">Cell membrane</keyword>
<feature type="transmembrane region" description="Helical" evidence="7">
    <location>
        <begin position="195"/>
        <end position="217"/>
    </location>
</feature>
<feature type="transmembrane region" description="Helical" evidence="7">
    <location>
        <begin position="272"/>
        <end position="291"/>
    </location>
</feature>
<evidence type="ECO:0000256" key="6">
    <source>
        <dbReference type="ARBA" id="ARBA00023136"/>
    </source>
</evidence>
<evidence type="ECO:0000256" key="7">
    <source>
        <dbReference type="RuleBase" id="RU363032"/>
    </source>
</evidence>
<dbReference type="PANTHER" id="PTHR43744">
    <property type="entry name" value="ABC TRANSPORTER PERMEASE PROTEIN MG189-RELATED-RELATED"/>
    <property type="match status" value="1"/>
</dbReference>
<dbReference type="GO" id="GO:0005886">
    <property type="term" value="C:plasma membrane"/>
    <property type="evidence" value="ECO:0007669"/>
    <property type="project" value="UniProtKB-SubCell"/>
</dbReference>
<dbReference type="Proteomes" id="UP000236497">
    <property type="component" value="Unassembled WGS sequence"/>
</dbReference>
<proteinExistence type="inferred from homology"/>
<organism evidence="9 10">
    <name type="scientific">Herbinix hemicellulosilytica</name>
    <dbReference type="NCBI Taxonomy" id="1564487"/>
    <lineage>
        <taxon>Bacteria</taxon>
        <taxon>Bacillati</taxon>
        <taxon>Bacillota</taxon>
        <taxon>Clostridia</taxon>
        <taxon>Lachnospirales</taxon>
        <taxon>Lachnospiraceae</taxon>
        <taxon>Herbinix</taxon>
    </lineage>
</organism>
<protein>
    <submittedName>
        <fullName evidence="9">Putative membrane protein</fullName>
    </submittedName>
</protein>
<evidence type="ECO:0000256" key="4">
    <source>
        <dbReference type="ARBA" id="ARBA00022692"/>
    </source>
</evidence>
<sequence length="306" mass="34399">MKEVEMIKTSKKNKIKKSPYDIAFIIVNTIILTIFCIVTLYPIINTLAISFNEAVDTLTGGIRLLPRKWTVQNYRTVLNMRTLMRGAYVSVLRTVIGTVSQTFVTAMLAYVLSRKEFYFNRQVSLIYVITMYVNAGIIPTLLLYQRLGLTNTFWVYIIPGMVSAFNMIVIRTYMNGLPDSFVESAQVDGAGHVRIFLQIILPLCKPVLATVALFVAVGHWNSWFDAMIYNAQREDMTTLQYELMKLLSAVSQQSGDPNAVKHASSMVTPESVRAAATMVTALPIVCLYPFLQRYFVTGLTIGGVKE</sequence>
<comment type="subcellular location">
    <subcellularLocation>
        <location evidence="1 7">Cell membrane</location>
        <topology evidence="1 7">Multi-pass membrane protein</topology>
    </subcellularLocation>
</comment>
<dbReference type="GO" id="GO:0055085">
    <property type="term" value="P:transmembrane transport"/>
    <property type="evidence" value="ECO:0007669"/>
    <property type="project" value="InterPro"/>
</dbReference>
<dbReference type="OrthoDB" id="157184at2"/>
<evidence type="ECO:0000256" key="5">
    <source>
        <dbReference type="ARBA" id="ARBA00022989"/>
    </source>
</evidence>
<keyword evidence="10" id="KW-1185">Reference proteome</keyword>
<reference evidence="9 10" key="1">
    <citation type="submission" date="2015-06" db="EMBL/GenBank/DDBJ databases">
        <authorList>
            <person name="Wibberg Daniel"/>
        </authorList>
    </citation>
    <scope>NUCLEOTIDE SEQUENCE [LARGE SCALE GENOMIC DNA]</scope>
    <source>
        <strain evidence="9 10">T3/55T</strain>
    </source>
</reference>
<dbReference type="Gene3D" id="1.10.3720.10">
    <property type="entry name" value="MetI-like"/>
    <property type="match status" value="1"/>
</dbReference>
<comment type="similarity">
    <text evidence="7">Belongs to the binding-protein-dependent transport system permease family.</text>
</comment>
<gene>
    <name evidence="9" type="ORF">HHT355_1505</name>
</gene>
<keyword evidence="5 7" id="KW-1133">Transmembrane helix</keyword>
<evidence type="ECO:0000259" key="8">
    <source>
        <dbReference type="PROSITE" id="PS50928"/>
    </source>
</evidence>
<evidence type="ECO:0000256" key="2">
    <source>
        <dbReference type="ARBA" id="ARBA00022448"/>
    </source>
</evidence>
<feature type="transmembrane region" description="Helical" evidence="7">
    <location>
        <begin position="153"/>
        <end position="174"/>
    </location>
</feature>
<dbReference type="InterPro" id="IPR035906">
    <property type="entry name" value="MetI-like_sf"/>
</dbReference>
<dbReference type="AlphaFoldDB" id="A0A0H5SIT2"/>
<keyword evidence="6 7" id="KW-0472">Membrane</keyword>
<dbReference type="PROSITE" id="PS50928">
    <property type="entry name" value="ABC_TM1"/>
    <property type="match status" value="1"/>
</dbReference>
<feature type="transmembrane region" description="Helical" evidence="7">
    <location>
        <begin position="20"/>
        <end position="44"/>
    </location>
</feature>
<dbReference type="Pfam" id="PF00528">
    <property type="entry name" value="BPD_transp_1"/>
    <property type="match status" value="1"/>
</dbReference>
<accession>A0A0H5SIT2</accession>
<feature type="domain" description="ABC transmembrane type-1" evidence="8">
    <location>
        <begin position="87"/>
        <end position="291"/>
    </location>
</feature>
<evidence type="ECO:0000313" key="9">
    <source>
        <dbReference type="EMBL" id="CRZ34706.1"/>
    </source>
</evidence>